<dbReference type="GO" id="GO:0000775">
    <property type="term" value="C:chromosome, centromeric region"/>
    <property type="evidence" value="ECO:0007669"/>
    <property type="project" value="TreeGrafter"/>
</dbReference>
<comment type="caution">
    <text evidence="3">The sequence shown here is derived from an EMBL/GenBank/DDBJ whole genome shotgun (WGS) entry which is preliminary data.</text>
</comment>
<accession>A0A2B7ZJ85</accession>
<sequence>MAKSTGRALDFTHTSPQRTFKLFELPPELAELVSSGKSGSTLYLKSGPSSSSSSSSDAYVNLCTTTQTYMIRQVHSSNSIYLIRPSPSTIQQQQQAKEENSNCITTIAKCNATLELVKMDSNSYSAFPYLQRGLRVYSGTHAEEDRDVDMGDSDNGDVGLSTTTASDTIAVTQRERRKAMRKLFADVPLSPAECERGWVEMCGFVHFERDFGGDGESGSRRLVCWRPSAVVRIQAWKRILDGALLQGVDMGKQFLIRDLWRATRDEGDGDDGDGDAGFPRALFDALVRRLMGDPASVGLGEVHECKEVLKLGASLDKDSTVSWIGEVYLEANAPDPTMAIGRAEFLESWKDLLPESWRREAMWDNLKGHILKALTTVTNIPIRREFVLSQGQKTRPLVQDSKNVREA</sequence>
<evidence type="ECO:0000256" key="1">
    <source>
        <dbReference type="ARBA" id="ARBA00007017"/>
    </source>
</evidence>
<dbReference type="AlphaFoldDB" id="A0A2B7ZJ85"/>
<keyword evidence="4" id="KW-1185">Reference proteome</keyword>
<dbReference type="InterPro" id="IPR019128">
    <property type="entry name" value="Dcc1"/>
</dbReference>
<evidence type="ECO:0000256" key="2">
    <source>
        <dbReference type="ARBA" id="ARBA00022705"/>
    </source>
</evidence>
<protein>
    <recommendedName>
        <fullName evidence="5">Sister chromatid cohesion protein DCC1</fullName>
    </recommendedName>
</protein>
<evidence type="ECO:0000313" key="4">
    <source>
        <dbReference type="Proteomes" id="UP000226031"/>
    </source>
</evidence>
<organism evidence="3 4">
    <name type="scientific">[Emmonsia] crescens</name>
    <dbReference type="NCBI Taxonomy" id="73230"/>
    <lineage>
        <taxon>Eukaryota</taxon>
        <taxon>Fungi</taxon>
        <taxon>Dikarya</taxon>
        <taxon>Ascomycota</taxon>
        <taxon>Pezizomycotina</taxon>
        <taxon>Eurotiomycetes</taxon>
        <taxon>Eurotiomycetidae</taxon>
        <taxon>Onygenales</taxon>
        <taxon>Ajellomycetaceae</taxon>
        <taxon>Emergomyces</taxon>
    </lineage>
</organism>
<dbReference type="GO" id="GO:0006260">
    <property type="term" value="P:DNA replication"/>
    <property type="evidence" value="ECO:0007669"/>
    <property type="project" value="UniProtKB-KW"/>
</dbReference>
<dbReference type="STRING" id="73230.A0A2B7ZJ85"/>
<dbReference type="GO" id="GO:0034088">
    <property type="term" value="P:maintenance of mitotic sister chromatid cohesion"/>
    <property type="evidence" value="ECO:0007669"/>
    <property type="project" value="TreeGrafter"/>
</dbReference>
<dbReference type="PANTHER" id="PTHR13395">
    <property type="entry name" value="SISTER CHROMATID COHESION PROTEIN DCC1-RELATED"/>
    <property type="match status" value="1"/>
</dbReference>
<name>A0A2B7ZJ85_9EURO</name>
<dbReference type="EMBL" id="PDND01000069">
    <property type="protein sequence ID" value="PGH33228.1"/>
    <property type="molecule type" value="Genomic_DNA"/>
</dbReference>
<dbReference type="Proteomes" id="UP000226031">
    <property type="component" value="Unassembled WGS sequence"/>
</dbReference>
<dbReference type="GO" id="GO:0031390">
    <property type="term" value="C:Ctf18 RFC-like complex"/>
    <property type="evidence" value="ECO:0007669"/>
    <property type="project" value="InterPro"/>
</dbReference>
<reference evidence="3 4" key="1">
    <citation type="submission" date="2017-10" db="EMBL/GenBank/DDBJ databases">
        <title>Comparative genomics in systemic dimorphic fungi from Ajellomycetaceae.</title>
        <authorList>
            <person name="Munoz J.F."/>
            <person name="Mcewen J.G."/>
            <person name="Clay O.K."/>
            <person name="Cuomo C.A."/>
        </authorList>
    </citation>
    <scope>NUCLEOTIDE SEQUENCE [LARGE SCALE GENOMIC DNA]</scope>
    <source>
        <strain evidence="3 4">UAMH4076</strain>
    </source>
</reference>
<comment type="similarity">
    <text evidence="1">Belongs to the DCC1 family.</text>
</comment>
<dbReference type="PANTHER" id="PTHR13395:SF6">
    <property type="entry name" value="SISTER CHROMATID COHESION PROTEIN DCC1"/>
    <property type="match status" value="1"/>
</dbReference>
<gene>
    <name evidence="3" type="ORF">GX50_03990</name>
</gene>
<dbReference type="GO" id="GO:0000785">
    <property type="term" value="C:chromatin"/>
    <property type="evidence" value="ECO:0007669"/>
    <property type="project" value="TreeGrafter"/>
</dbReference>
<keyword evidence="2" id="KW-0235">DNA replication</keyword>
<dbReference type="Pfam" id="PF09724">
    <property type="entry name" value="Dcc1"/>
    <property type="match status" value="1"/>
</dbReference>
<proteinExistence type="inferred from homology"/>
<evidence type="ECO:0000313" key="3">
    <source>
        <dbReference type="EMBL" id="PGH33228.1"/>
    </source>
</evidence>
<evidence type="ECO:0008006" key="5">
    <source>
        <dbReference type="Google" id="ProtNLM"/>
    </source>
</evidence>
<dbReference type="VEuPathDB" id="FungiDB:EMCG_00759"/>